<dbReference type="KEGG" id="mlut:JET14_09595"/>
<reference evidence="1 2" key="1">
    <citation type="submission" date="2020-12" db="EMBL/GenBank/DDBJ databases">
        <authorList>
            <person name="Zheng R.K."/>
            <person name="Sun C.M."/>
        </authorList>
    </citation>
    <scope>NUCLEOTIDE SEQUENCE [LARGE SCALE GENOMIC DNA]</scope>
    <source>
        <strain evidence="1 2">ZRK001</strain>
    </source>
</reference>
<proteinExistence type="predicted"/>
<protein>
    <submittedName>
        <fullName evidence="1">Uncharacterized protein</fullName>
    </submittedName>
</protein>
<accession>A0A7T7KN12</accession>
<dbReference type="AlphaFoldDB" id="A0A7T7KN12"/>
<evidence type="ECO:0000313" key="1">
    <source>
        <dbReference type="EMBL" id="QQM32360.1"/>
    </source>
</evidence>
<gene>
    <name evidence="1" type="ORF">JET14_09595</name>
</gene>
<name>A0A7T7KN12_9HYPH</name>
<sequence>MKRAESTYLMATRARDTYAATLFGLANIATEIDNAASQGYREYRIEQQLPFDLKQTEAAQQLEKWLEEQGFRYRWRSTIMVIDPICRPPSIEYPELVIEW</sequence>
<evidence type="ECO:0000313" key="2">
    <source>
        <dbReference type="Proteomes" id="UP000596083"/>
    </source>
</evidence>
<dbReference type="EMBL" id="CP066786">
    <property type="protein sequence ID" value="QQM32360.1"/>
    <property type="molecule type" value="Genomic_DNA"/>
</dbReference>
<dbReference type="RefSeq" id="WP_200337808.1">
    <property type="nucleotide sequence ID" value="NZ_CP066786.1"/>
</dbReference>
<organism evidence="1 2">
    <name type="scientific">Martelella lutilitoris</name>
    <dbReference type="NCBI Taxonomy" id="2583532"/>
    <lineage>
        <taxon>Bacteria</taxon>
        <taxon>Pseudomonadati</taxon>
        <taxon>Pseudomonadota</taxon>
        <taxon>Alphaproteobacteria</taxon>
        <taxon>Hyphomicrobiales</taxon>
        <taxon>Aurantimonadaceae</taxon>
        <taxon>Martelella</taxon>
    </lineage>
</organism>
<dbReference type="Proteomes" id="UP000596083">
    <property type="component" value="Chromosome"/>
</dbReference>